<comment type="caution">
    <text evidence="1">The sequence shown here is derived from an EMBL/GenBank/DDBJ whole genome shotgun (WGS) entry which is preliminary data.</text>
</comment>
<protein>
    <submittedName>
        <fullName evidence="1">Uncharacterized protein</fullName>
    </submittedName>
</protein>
<dbReference type="EMBL" id="LAZR01018371">
    <property type="protein sequence ID" value="KKL96670.1"/>
    <property type="molecule type" value="Genomic_DNA"/>
</dbReference>
<name>A0A0F9ISF6_9ZZZZ</name>
<proteinExistence type="predicted"/>
<sequence>MEFIIKDATGTGKTMGVNKDNQAEVEAVIEARDDYVNRVKEGAFSVLFDATPTGADDCFFYFKNTGEDDVHIEGFSLKLAATEYIDCKLNDVGAPSGGGTLTPVNLHGGSGNTVSATIEDGNDITNLSGGSTAFRIYHLTSAGSVLHIFPIDLIVPKNGTFTMYCQTGTTALAGYIIFHTEDLA</sequence>
<evidence type="ECO:0000313" key="1">
    <source>
        <dbReference type="EMBL" id="KKL96670.1"/>
    </source>
</evidence>
<gene>
    <name evidence="1" type="ORF">LCGC14_1842190</name>
</gene>
<accession>A0A0F9ISF6</accession>
<dbReference type="AlphaFoldDB" id="A0A0F9ISF6"/>
<reference evidence="1" key="1">
    <citation type="journal article" date="2015" name="Nature">
        <title>Complex archaea that bridge the gap between prokaryotes and eukaryotes.</title>
        <authorList>
            <person name="Spang A."/>
            <person name="Saw J.H."/>
            <person name="Jorgensen S.L."/>
            <person name="Zaremba-Niedzwiedzka K."/>
            <person name="Martijn J."/>
            <person name="Lind A.E."/>
            <person name="van Eijk R."/>
            <person name="Schleper C."/>
            <person name="Guy L."/>
            <person name="Ettema T.J."/>
        </authorList>
    </citation>
    <scope>NUCLEOTIDE SEQUENCE</scope>
</reference>
<organism evidence="1">
    <name type="scientific">marine sediment metagenome</name>
    <dbReference type="NCBI Taxonomy" id="412755"/>
    <lineage>
        <taxon>unclassified sequences</taxon>
        <taxon>metagenomes</taxon>
        <taxon>ecological metagenomes</taxon>
    </lineage>
</organism>